<organism evidence="2 3">
    <name type="scientific">Candidatus Bilamarchaeum dharawalense</name>
    <dbReference type="NCBI Taxonomy" id="2885759"/>
    <lineage>
        <taxon>Archaea</taxon>
        <taxon>Candidatus Micrarchaeota</taxon>
        <taxon>Candidatus Micrarchaeia</taxon>
        <taxon>Candidatus Anstonellales</taxon>
        <taxon>Candidatus Bilamarchaeaceae</taxon>
        <taxon>Candidatus Bilamarchaeum</taxon>
    </lineage>
</organism>
<feature type="transmembrane region" description="Helical" evidence="1">
    <location>
        <begin position="45"/>
        <end position="64"/>
    </location>
</feature>
<dbReference type="EMBL" id="CABMJJ010000007">
    <property type="protein sequence ID" value="VVC03460.1"/>
    <property type="molecule type" value="Genomic_DNA"/>
</dbReference>
<keyword evidence="1" id="KW-1133">Transmembrane helix</keyword>
<feature type="transmembrane region" description="Helical" evidence="1">
    <location>
        <begin position="167"/>
        <end position="188"/>
    </location>
</feature>
<evidence type="ECO:0000313" key="2">
    <source>
        <dbReference type="EMBL" id="VVC03460.1"/>
    </source>
</evidence>
<name>A0A5E4LN20_9ARCH</name>
<feature type="transmembrane region" description="Helical" evidence="1">
    <location>
        <begin position="141"/>
        <end position="161"/>
    </location>
</feature>
<accession>A0A5E4LN20</accession>
<comment type="caution">
    <text evidence="2">The sequence shown here is derived from an EMBL/GenBank/DDBJ whole genome shotgun (WGS) entry which is preliminary data.</text>
</comment>
<proteinExistence type="predicted"/>
<dbReference type="AlphaFoldDB" id="A0A5E4LN20"/>
<evidence type="ECO:0000256" key="1">
    <source>
        <dbReference type="SAM" id="Phobius"/>
    </source>
</evidence>
<reference evidence="2 3" key="1">
    <citation type="submission" date="2019-08" db="EMBL/GenBank/DDBJ databases">
        <authorList>
            <person name="Vazquez-Campos X."/>
        </authorList>
    </citation>
    <scope>NUCLEOTIDE SEQUENCE [LARGE SCALE GENOMIC DNA]</scope>
    <source>
        <strain evidence="2">LFW-283_2</strain>
    </source>
</reference>
<evidence type="ECO:0000313" key="3">
    <source>
        <dbReference type="Proteomes" id="UP000789941"/>
    </source>
</evidence>
<keyword evidence="1" id="KW-0472">Membrane</keyword>
<sequence length="195" mass="22267">MAKGKSKKSRFESKAASMNDPKKTFELMKDHGDQIFSSLQVRYQYVALIAAIIALIPTVSDFVSQTSKTYYVTAFIGSSIVLVLYVITFYEPLILSKKTQGYYDERYNNLLALYPSLKKSPLYNQINEFHNGKFLLYDVPIFTHIMFFLVFLGATILFMVVGLKADILYLLSLIPSIFGLGTALWVIYELHVKKK</sequence>
<feature type="transmembrane region" description="Helical" evidence="1">
    <location>
        <begin position="70"/>
        <end position="90"/>
    </location>
</feature>
<dbReference type="Proteomes" id="UP000789941">
    <property type="component" value="Unassembled WGS sequence"/>
</dbReference>
<protein>
    <submittedName>
        <fullName evidence="2">Uncharacterized protein</fullName>
    </submittedName>
</protein>
<keyword evidence="1" id="KW-0812">Transmembrane</keyword>
<gene>
    <name evidence="2" type="ORF">LFW2832_00383</name>
</gene>